<dbReference type="AlphaFoldDB" id="A0A146GD00"/>
<proteinExistence type="inferred from homology"/>
<dbReference type="Gene3D" id="3.20.20.140">
    <property type="entry name" value="Metal-dependent hydrolases"/>
    <property type="match status" value="1"/>
</dbReference>
<evidence type="ECO:0000256" key="1">
    <source>
        <dbReference type="ARBA" id="ARBA00010716"/>
    </source>
</evidence>
<dbReference type="STRING" id="690879.TSACC_3264"/>
<comment type="similarity">
    <text evidence="1">Belongs to the metallo-dependent hydrolases superfamily. NagA family.</text>
</comment>
<protein>
    <submittedName>
        <fullName evidence="3">N-acetylglucosamine-6-phosphate deacetylase</fullName>
    </submittedName>
</protein>
<gene>
    <name evidence="3" type="ORF">TSACC_3264</name>
</gene>
<evidence type="ECO:0000256" key="2">
    <source>
        <dbReference type="ARBA" id="ARBA00022801"/>
    </source>
</evidence>
<name>A0A146GD00_TERSA</name>
<dbReference type="SUPFAM" id="SSF51556">
    <property type="entry name" value="Metallo-dependent hydrolases"/>
    <property type="match status" value="1"/>
</dbReference>
<comment type="caution">
    <text evidence="3">The sequence shown here is derived from an EMBL/GenBank/DDBJ whole genome shotgun (WGS) entry which is preliminary data.</text>
</comment>
<evidence type="ECO:0000313" key="4">
    <source>
        <dbReference type="Proteomes" id="UP000076023"/>
    </source>
</evidence>
<dbReference type="InParanoid" id="A0A146GD00"/>
<dbReference type="GO" id="GO:0006046">
    <property type="term" value="P:N-acetylglucosamine catabolic process"/>
    <property type="evidence" value="ECO:0007669"/>
    <property type="project" value="TreeGrafter"/>
</dbReference>
<reference evidence="4" key="1">
    <citation type="journal article" date="2017" name="Genome Announc.">
        <title>Draft Genome Sequence of Terrimicrobium sacchariphilum NM-5T, a Facultative Anaerobic Soil Bacterium of the Class Spartobacteria.</title>
        <authorList>
            <person name="Qiu Y.L."/>
            <person name="Tourlousse D.M."/>
            <person name="Matsuura N."/>
            <person name="Ohashi A."/>
            <person name="Sekiguchi Y."/>
        </authorList>
    </citation>
    <scope>NUCLEOTIDE SEQUENCE [LARGE SCALE GENOMIC DNA]</scope>
    <source>
        <strain evidence="4">NM-5</strain>
    </source>
</reference>
<dbReference type="PANTHER" id="PTHR11113">
    <property type="entry name" value="N-ACETYLGLUCOSAMINE-6-PHOSPHATE DEACETYLASE"/>
    <property type="match status" value="1"/>
</dbReference>
<dbReference type="FunCoup" id="A0A146GD00">
    <property type="interactions" value="179"/>
</dbReference>
<accession>A0A146GD00</accession>
<organism evidence="3 4">
    <name type="scientific">Terrimicrobium sacchariphilum</name>
    <dbReference type="NCBI Taxonomy" id="690879"/>
    <lineage>
        <taxon>Bacteria</taxon>
        <taxon>Pseudomonadati</taxon>
        <taxon>Verrucomicrobiota</taxon>
        <taxon>Terrimicrobiia</taxon>
        <taxon>Terrimicrobiales</taxon>
        <taxon>Terrimicrobiaceae</taxon>
        <taxon>Terrimicrobium</taxon>
    </lineage>
</organism>
<dbReference type="PANTHER" id="PTHR11113:SF14">
    <property type="entry name" value="N-ACETYLGLUCOSAMINE-6-PHOSPHATE DEACETYLASE"/>
    <property type="match status" value="1"/>
</dbReference>
<dbReference type="EMBL" id="BDCO01000003">
    <property type="protein sequence ID" value="GAT35200.1"/>
    <property type="molecule type" value="Genomic_DNA"/>
</dbReference>
<evidence type="ECO:0000313" key="3">
    <source>
        <dbReference type="EMBL" id="GAT35200.1"/>
    </source>
</evidence>
<dbReference type="GO" id="GO:0008448">
    <property type="term" value="F:N-acetylglucosamine-6-phosphate deacetylase activity"/>
    <property type="evidence" value="ECO:0007669"/>
    <property type="project" value="TreeGrafter"/>
</dbReference>
<keyword evidence="2" id="KW-0378">Hydrolase</keyword>
<sequence>MNFFDIQVNGYAGIDFNQDNLSRVDLLHACGRLRRDGTAKVLATIITDHADSMARRIETLARLKTDNSLTDEVIAGIHIEGPFISDREGFRGAHPADAIRPADVGLMRELLTAGRGHIRLVTLAPEQDPSGATIRFLRDQGVAVSAGHTDASLEELRGAIRHGLSLFTHLGNACPASLPRHDNIIQRALFLRDQLILCFIADGVHIPTFVLKNYLDLAGLERSIVTTDAMAAAGLGPGRYKLGRWDIEVGPDRAARAPGGSHLVGSAASLPYVSQKLTEELGLSESQVQALCRDNPQRALLIP</sequence>
<dbReference type="RefSeq" id="WP_075081033.1">
    <property type="nucleotide sequence ID" value="NZ_BDCO01000003.1"/>
</dbReference>
<dbReference type="Proteomes" id="UP000076023">
    <property type="component" value="Unassembled WGS sequence"/>
</dbReference>
<dbReference type="InterPro" id="IPR032466">
    <property type="entry name" value="Metal_Hydrolase"/>
</dbReference>
<dbReference type="OrthoDB" id="9776488at2"/>
<keyword evidence="4" id="KW-1185">Reference proteome</keyword>